<protein>
    <submittedName>
        <fullName evidence="1">Uncharacterized small protein (DUF1192 family)</fullName>
    </submittedName>
</protein>
<organism evidence="1 2">
    <name type="scientific">Sphingorhabdus rigui</name>
    <dbReference type="NCBI Taxonomy" id="1282858"/>
    <lineage>
        <taxon>Bacteria</taxon>
        <taxon>Pseudomonadati</taxon>
        <taxon>Pseudomonadota</taxon>
        <taxon>Alphaproteobacteria</taxon>
        <taxon>Sphingomonadales</taxon>
        <taxon>Sphingomonadaceae</taxon>
        <taxon>Sphingorhabdus</taxon>
    </lineage>
</organism>
<evidence type="ECO:0000313" key="2">
    <source>
        <dbReference type="Proteomes" id="UP000581447"/>
    </source>
</evidence>
<reference evidence="1 2" key="1">
    <citation type="submission" date="2020-08" db="EMBL/GenBank/DDBJ databases">
        <title>Genomic Encyclopedia of Type Strains, Phase IV (KMG-IV): sequencing the most valuable type-strain genomes for metagenomic binning, comparative biology and taxonomic classification.</title>
        <authorList>
            <person name="Goeker M."/>
        </authorList>
    </citation>
    <scope>NUCLEOTIDE SEQUENCE [LARGE SCALE GENOMIC DNA]</scope>
    <source>
        <strain evidence="1 2">DSM 29050</strain>
    </source>
</reference>
<dbReference type="AlphaFoldDB" id="A0A840AY55"/>
<evidence type="ECO:0000313" key="1">
    <source>
        <dbReference type="EMBL" id="MBB3942483.1"/>
    </source>
</evidence>
<gene>
    <name evidence="1" type="ORF">GGR91_000705</name>
</gene>
<sequence length="65" mass="7325">MEIDDNLPLRRDDPLNTLVKQDIDSLSVAELEFRIAALKAEIVRCEGKIAFASKHRSVADALFKK</sequence>
<name>A0A840AY55_9SPHN</name>
<dbReference type="Proteomes" id="UP000581447">
    <property type="component" value="Unassembled WGS sequence"/>
</dbReference>
<proteinExistence type="predicted"/>
<dbReference type="EMBL" id="JACIEA010000001">
    <property type="protein sequence ID" value="MBB3942483.1"/>
    <property type="molecule type" value="Genomic_DNA"/>
</dbReference>
<keyword evidence="2" id="KW-1185">Reference proteome</keyword>
<comment type="caution">
    <text evidence="1">The sequence shown here is derived from an EMBL/GenBank/DDBJ whole genome shotgun (WGS) entry which is preliminary data.</text>
</comment>
<accession>A0A840AY55</accession>
<dbReference type="Pfam" id="PF06698">
    <property type="entry name" value="DUF1192"/>
    <property type="match status" value="1"/>
</dbReference>
<dbReference type="RefSeq" id="WP_183940105.1">
    <property type="nucleotide sequence ID" value="NZ_BAABBG010000001.1"/>
</dbReference>
<dbReference type="InterPro" id="IPR009579">
    <property type="entry name" value="DUF1192"/>
</dbReference>